<sequence length="14" mass="1506">MTPEQGSLIENSAE</sequence>
<reference evidence="1" key="1">
    <citation type="submission" date="2021-02" db="EMBL/GenBank/DDBJ databases">
        <authorList>
            <person name="Nowell W R."/>
        </authorList>
    </citation>
    <scope>NUCLEOTIDE SEQUENCE</scope>
</reference>
<protein>
    <submittedName>
        <fullName evidence="1">Uncharacterized protein</fullName>
    </submittedName>
</protein>
<evidence type="ECO:0000313" key="1">
    <source>
        <dbReference type="EMBL" id="CAF4784373.1"/>
    </source>
</evidence>
<dbReference type="EMBL" id="CAJOBG010122546">
    <property type="protein sequence ID" value="CAF4784373.1"/>
    <property type="molecule type" value="Genomic_DNA"/>
</dbReference>
<keyword evidence="2" id="KW-1185">Reference proteome</keyword>
<accession>A0A821NA44</accession>
<dbReference type="Proteomes" id="UP000663866">
    <property type="component" value="Unassembled WGS sequence"/>
</dbReference>
<name>A0A821NA44_9BILA</name>
<gene>
    <name evidence="1" type="ORF">OVN521_LOCUS51297</name>
</gene>
<evidence type="ECO:0000313" key="2">
    <source>
        <dbReference type="Proteomes" id="UP000663866"/>
    </source>
</evidence>
<organism evidence="1 2">
    <name type="scientific">Rotaria magnacalcarata</name>
    <dbReference type="NCBI Taxonomy" id="392030"/>
    <lineage>
        <taxon>Eukaryota</taxon>
        <taxon>Metazoa</taxon>
        <taxon>Spiralia</taxon>
        <taxon>Gnathifera</taxon>
        <taxon>Rotifera</taxon>
        <taxon>Eurotatoria</taxon>
        <taxon>Bdelloidea</taxon>
        <taxon>Philodinida</taxon>
        <taxon>Philodinidae</taxon>
        <taxon>Rotaria</taxon>
    </lineage>
</organism>
<proteinExistence type="predicted"/>
<comment type="caution">
    <text evidence="1">The sequence shown here is derived from an EMBL/GenBank/DDBJ whole genome shotgun (WGS) entry which is preliminary data.</text>
</comment>
<feature type="non-terminal residue" evidence="1">
    <location>
        <position position="14"/>
    </location>
</feature>